<organism evidence="2 3">
    <name type="scientific">Saccharibacillus brassicae</name>
    <dbReference type="NCBI Taxonomy" id="2583377"/>
    <lineage>
        <taxon>Bacteria</taxon>
        <taxon>Bacillati</taxon>
        <taxon>Bacillota</taxon>
        <taxon>Bacilli</taxon>
        <taxon>Bacillales</taxon>
        <taxon>Paenibacillaceae</taxon>
        <taxon>Saccharibacillus</taxon>
    </lineage>
</organism>
<dbReference type="Gene3D" id="1.20.1500.10">
    <property type="entry name" value="YheA/YmcA-like"/>
    <property type="match status" value="1"/>
</dbReference>
<keyword evidence="3" id="KW-1185">Reference proteome</keyword>
<dbReference type="EMBL" id="CP041217">
    <property type="protein sequence ID" value="QDH22560.1"/>
    <property type="molecule type" value="Genomic_DNA"/>
</dbReference>
<dbReference type="SUPFAM" id="SSF158622">
    <property type="entry name" value="YheA/YmcA-like"/>
    <property type="match status" value="1"/>
</dbReference>
<dbReference type="HAMAP" id="MF_01526">
    <property type="entry name" value="UPF0342"/>
    <property type="match status" value="1"/>
</dbReference>
<reference evidence="2 3" key="1">
    <citation type="submission" date="2019-06" db="EMBL/GenBank/DDBJ databases">
        <title>Saccharibacillus brassicae sp. nov., an endophytic bacterium isolated from Chinese cabbage seeds (Brassica pekinensis).</title>
        <authorList>
            <person name="Jiang L."/>
            <person name="Lee J."/>
            <person name="Kim S.W."/>
        </authorList>
    </citation>
    <scope>NUCLEOTIDE SEQUENCE [LARGE SCALE GENOMIC DNA]</scope>
    <source>
        <strain evidence="3">KCTC 43072 / ATSA2</strain>
    </source>
</reference>
<evidence type="ECO:0000256" key="1">
    <source>
        <dbReference type="HAMAP-Rule" id="MF_01526"/>
    </source>
</evidence>
<comment type="similarity">
    <text evidence="1">Belongs to the UPF0342 family.</text>
</comment>
<sequence length="114" mass="13170">MTLIYDKANDLATSLQESAEVQDITAALKLIEADPESKRMLDDFRTRQMTIQQRIMSGDMPPQEEMEQMEKLFEVLSLNLNIRRLFDAEQRLSVIIQDVNKIISDSLANMYDSN</sequence>
<proteinExistence type="inferred from homology"/>
<dbReference type="RefSeq" id="WP_141449102.1">
    <property type="nucleotide sequence ID" value="NZ_CP041217.1"/>
</dbReference>
<accession>A0A4Y6V1C8</accession>
<evidence type="ECO:0000313" key="2">
    <source>
        <dbReference type="EMBL" id="QDH22560.1"/>
    </source>
</evidence>
<dbReference type="OrthoDB" id="9811402at2"/>
<dbReference type="KEGG" id="saca:FFV09_17955"/>
<gene>
    <name evidence="2" type="ORF">FFV09_17955</name>
</gene>
<dbReference type="Proteomes" id="UP000316968">
    <property type="component" value="Chromosome"/>
</dbReference>
<dbReference type="Pfam" id="PF06133">
    <property type="entry name" value="Com_YlbF"/>
    <property type="match status" value="1"/>
</dbReference>
<dbReference type="InterPro" id="IPR023378">
    <property type="entry name" value="YheA/YmcA-like_dom_sf"/>
</dbReference>
<dbReference type="AlphaFoldDB" id="A0A4Y6V1C8"/>
<evidence type="ECO:0000313" key="3">
    <source>
        <dbReference type="Proteomes" id="UP000316968"/>
    </source>
</evidence>
<dbReference type="InterPro" id="IPR010368">
    <property type="entry name" value="Com_YlbF"/>
</dbReference>
<protein>
    <recommendedName>
        <fullName evidence="1">UPF0342 protein FFV09_17955</fullName>
    </recommendedName>
</protein>
<name>A0A4Y6V1C8_SACBS</name>